<evidence type="ECO:0000313" key="7">
    <source>
        <dbReference type="EMBL" id="OGG58336.1"/>
    </source>
</evidence>
<feature type="active site" evidence="6">
    <location>
        <position position="337"/>
    </location>
</feature>
<dbReference type="InterPro" id="IPR003333">
    <property type="entry name" value="CMAS"/>
</dbReference>
<organism evidence="7 8">
    <name type="scientific">Candidatus Kaiserbacteria bacterium RIFCSPHIGHO2_01_FULL_55_17</name>
    <dbReference type="NCBI Taxonomy" id="1798484"/>
    <lineage>
        <taxon>Bacteria</taxon>
        <taxon>Candidatus Kaiseribacteriota</taxon>
    </lineage>
</organism>
<evidence type="ECO:0000256" key="2">
    <source>
        <dbReference type="ARBA" id="ARBA00022603"/>
    </source>
</evidence>
<dbReference type="GO" id="GO:0008610">
    <property type="term" value="P:lipid biosynthetic process"/>
    <property type="evidence" value="ECO:0007669"/>
    <property type="project" value="InterPro"/>
</dbReference>
<protein>
    <recommendedName>
        <fullName evidence="9">Cyclopropane-fatty-acyl-phospholipid synthase</fullName>
    </recommendedName>
</protein>
<comment type="caution">
    <text evidence="7">The sequence shown here is derived from an EMBL/GenBank/DDBJ whole genome shotgun (WGS) entry which is preliminary data.</text>
</comment>
<dbReference type="Pfam" id="PF02353">
    <property type="entry name" value="CMAS"/>
    <property type="match status" value="1"/>
</dbReference>
<evidence type="ECO:0000313" key="8">
    <source>
        <dbReference type="Proteomes" id="UP000177958"/>
    </source>
</evidence>
<dbReference type="GO" id="GO:0032259">
    <property type="term" value="P:methylation"/>
    <property type="evidence" value="ECO:0007669"/>
    <property type="project" value="UniProtKB-KW"/>
</dbReference>
<sequence length="365" mass="41676">MNDSYEKTVTRVTRRFADAGVRLGTAGTDADIIMKPPAYRHFLEGEMGIGESFQDGLCKEGRMTIKEFTQKRILGRLVGKPLRTKAFQQSIENSPIVARKHYSAGNEYFGAILDPTMQYTCACFYGGATHLLAAQLYKMELLGRKLKLRRGDRVLDIGCGFGGLAKYFHERFGVSVVGITLSHEQATYARRWCAELPIEIIETDYRTIPAEQGRFDKIVTVGMFEHVGPNHYVEFFEKCKQLLAPGGTFLLHSIFGGGMDPWLEANIFPGGELPTKAQVEEAIKGLFMPMDWHWFGRDYDPTLMAWNRNLKENRTWLERNGYDERFLRTQDYFLQSCAARFGTRIISVGQVHLSYEVIQEYEPTR</sequence>
<keyword evidence="4" id="KW-0949">S-adenosyl-L-methionine</keyword>
<name>A0A1F6DAB3_9BACT</name>
<evidence type="ECO:0008006" key="9">
    <source>
        <dbReference type="Google" id="ProtNLM"/>
    </source>
</evidence>
<evidence type="ECO:0000256" key="4">
    <source>
        <dbReference type="ARBA" id="ARBA00022691"/>
    </source>
</evidence>
<evidence type="ECO:0000256" key="3">
    <source>
        <dbReference type="ARBA" id="ARBA00022679"/>
    </source>
</evidence>
<dbReference type="SUPFAM" id="SSF53335">
    <property type="entry name" value="S-adenosyl-L-methionine-dependent methyltransferases"/>
    <property type="match status" value="1"/>
</dbReference>
<dbReference type="PANTHER" id="PTHR43667">
    <property type="entry name" value="CYCLOPROPANE-FATTY-ACYL-PHOSPHOLIPID SYNTHASE"/>
    <property type="match status" value="1"/>
</dbReference>
<keyword evidence="3" id="KW-0808">Transferase</keyword>
<dbReference type="Gene3D" id="3.40.50.150">
    <property type="entry name" value="Vaccinia Virus protein VP39"/>
    <property type="match status" value="1"/>
</dbReference>
<dbReference type="InterPro" id="IPR029063">
    <property type="entry name" value="SAM-dependent_MTases_sf"/>
</dbReference>
<comment type="similarity">
    <text evidence="1">Belongs to the CFA/CMAS family.</text>
</comment>
<dbReference type="InterPro" id="IPR050723">
    <property type="entry name" value="CFA/CMAS"/>
</dbReference>
<evidence type="ECO:0000256" key="5">
    <source>
        <dbReference type="ARBA" id="ARBA00023098"/>
    </source>
</evidence>
<accession>A0A1F6DAB3</accession>
<dbReference type="Proteomes" id="UP000177958">
    <property type="component" value="Unassembled WGS sequence"/>
</dbReference>
<gene>
    <name evidence="7" type="ORF">A2853_00250</name>
</gene>
<dbReference type="AlphaFoldDB" id="A0A1F6DAB3"/>
<dbReference type="PIRSF" id="PIRSF003085">
    <property type="entry name" value="CMAS"/>
    <property type="match status" value="1"/>
</dbReference>
<proteinExistence type="inferred from homology"/>
<evidence type="ECO:0000256" key="6">
    <source>
        <dbReference type="PIRSR" id="PIRSR003085-1"/>
    </source>
</evidence>
<dbReference type="CDD" id="cd02440">
    <property type="entry name" value="AdoMet_MTases"/>
    <property type="match status" value="1"/>
</dbReference>
<dbReference type="GO" id="GO:0008168">
    <property type="term" value="F:methyltransferase activity"/>
    <property type="evidence" value="ECO:0007669"/>
    <property type="project" value="UniProtKB-KW"/>
</dbReference>
<dbReference type="PANTHER" id="PTHR43667:SF1">
    <property type="entry name" value="CYCLOPROPANE-FATTY-ACYL-PHOSPHOLIPID SYNTHASE"/>
    <property type="match status" value="1"/>
</dbReference>
<dbReference type="EMBL" id="MFKX01000004">
    <property type="protein sequence ID" value="OGG58336.1"/>
    <property type="molecule type" value="Genomic_DNA"/>
</dbReference>
<keyword evidence="5" id="KW-0443">Lipid metabolism</keyword>
<keyword evidence="2" id="KW-0489">Methyltransferase</keyword>
<reference evidence="7 8" key="1">
    <citation type="journal article" date="2016" name="Nat. Commun.">
        <title>Thousands of microbial genomes shed light on interconnected biogeochemical processes in an aquifer system.</title>
        <authorList>
            <person name="Anantharaman K."/>
            <person name="Brown C.T."/>
            <person name="Hug L.A."/>
            <person name="Sharon I."/>
            <person name="Castelle C.J."/>
            <person name="Probst A.J."/>
            <person name="Thomas B.C."/>
            <person name="Singh A."/>
            <person name="Wilkins M.J."/>
            <person name="Karaoz U."/>
            <person name="Brodie E.L."/>
            <person name="Williams K.H."/>
            <person name="Hubbard S.S."/>
            <person name="Banfield J.F."/>
        </authorList>
    </citation>
    <scope>NUCLEOTIDE SEQUENCE [LARGE SCALE GENOMIC DNA]</scope>
</reference>
<evidence type="ECO:0000256" key="1">
    <source>
        <dbReference type="ARBA" id="ARBA00010815"/>
    </source>
</evidence>